<proteinExistence type="predicted"/>
<feature type="chain" id="PRO_5009325449" description="C-type lectin domain-containing protein" evidence="1">
    <location>
        <begin position="20"/>
        <end position="185"/>
    </location>
</feature>
<accession>A0A1I8NQQ2</accession>
<evidence type="ECO:0000259" key="2">
    <source>
        <dbReference type="PROSITE" id="PS50041"/>
    </source>
</evidence>
<protein>
    <recommendedName>
        <fullName evidence="2">C-type lectin domain-containing protein</fullName>
    </recommendedName>
</protein>
<dbReference type="Pfam" id="PF00059">
    <property type="entry name" value="Lectin_C"/>
    <property type="match status" value="1"/>
</dbReference>
<dbReference type="Proteomes" id="UP000095300">
    <property type="component" value="Unassembled WGS sequence"/>
</dbReference>
<dbReference type="STRING" id="35570.A0A1I8NQQ2"/>
<sequence>MSSILKLLTLFGLIALLNGNILGASKENMAVTKDKIIPRTVSTSIVMGEKQYYIGTFQKLNWYEASLACAKRGMTLTAIESMEENDNLRKFLYNQSLMEKGYWTSGSNLADVNQYTWMATGSTPIYTNWVAAEPEIVESKCVCTNELFKWKTEVCADTKQYYICSRPLLPPCGVKGACRFSYYPF</sequence>
<keyword evidence="4" id="KW-1185">Reference proteome</keyword>
<reference evidence="3" key="1">
    <citation type="submission" date="2020-05" db="UniProtKB">
        <authorList>
            <consortium name="EnsemblMetazoa"/>
        </authorList>
    </citation>
    <scope>IDENTIFICATION</scope>
    <source>
        <strain evidence="3">USDA</strain>
    </source>
</reference>
<dbReference type="OrthoDB" id="7357196at2759"/>
<dbReference type="PROSITE" id="PS50041">
    <property type="entry name" value="C_TYPE_LECTIN_2"/>
    <property type="match status" value="1"/>
</dbReference>
<dbReference type="InterPro" id="IPR051004">
    <property type="entry name" value="DC-SIGN_domain-containing"/>
</dbReference>
<dbReference type="InterPro" id="IPR001304">
    <property type="entry name" value="C-type_lectin-like"/>
</dbReference>
<feature type="domain" description="C-type lectin" evidence="2">
    <location>
        <begin position="47"/>
        <end position="161"/>
    </location>
</feature>
<dbReference type="SUPFAM" id="SSF56436">
    <property type="entry name" value="C-type lectin-like"/>
    <property type="match status" value="1"/>
</dbReference>
<dbReference type="InterPro" id="IPR016186">
    <property type="entry name" value="C-type_lectin-like/link_sf"/>
</dbReference>
<dbReference type="PANTHER" id="PTHR22802">
    <property type="entry name" value="C-TYPE LECTIN SUPERFAMILY MEMBER"/>
    <property type="match status" value="1"/>
</dbReference>
<dbReference type="Gene3D" id="3.10.100.10">
    <property type="entry name" value="Mannose-Binding Protein A, subunit A"/>
    <property type="match status" value="1"/>
</dbReference>
<evidence type="ECO:0000313" key="3">
    <source>
        <dbReference type="EnsemblMetazoa" id="SCAU001210-PA"/>
    </source>
</evidence>
<keyword evidence="1" id="KW-0732">Signal</keyword>
<dbReference type="AlphaFoldDB" id="A0A1I8NQQ2"/>
<dbReference type="VEuPathDB" id="VectorBase:SCAU001210"/>
<evidence type="ECO:0000256" key="1">
    <source>
        <dbReference type="SAM" id="SignalP"/>
    </source>
</evidence>
<dbReference type="InterPro" id="IPR016187">
    <property type="entry name" value="CTDL_fold"/>
</dbReference>
<dbReference type="PANTHER" id="PTHR22802:SF465">
    <property type="entry name" value="AT17652P-RELATED"/>
    <property type="match status" value="1"/>
</dbReference>
<dbReference type="SMART" id="SM00034">
    <property type="entry name" value="CLECT"/>
    <property type="match status" value="1"/>
</dbReference>
<evidence type="ECO:0000313" key="4">
    <source>
        <dbReference type="Proteomes" id="UP000095300"/>
    </source>
</evidence>
<feature type="signal peptide" evidence="1">
    <location>
        <begin position="1"/>
        <end position="19"/>
    </location>
</feature>
<gene>
    <name evidence="3" type="primary">106096277</name>
</gene>
<dbReference type="EnsemblMetazoa" id="SCAU001210-RA">
    <property type="protein sequence ID" value="SCAU001210-PA"/>
    <property type="gene ID" value="SCAU001210"/>
</dbReference>
<dbReference type="KEGG" id="scac:106096277"/>
<organism evidence="3 4">
    <name type="scientific">Stomoxys calcitrans</name>
    <name type="common">Stable fly</name>
    <name type="synonym">Conops calcitrans</name>
    <dbReference type="NCBI Taxonomy" id="35570"/>
    <lineage>
        <taxon>Eukaryota</taxon>
        <taxon>Metazoa</taxon>
        <taxon>Ecdysozoa</taxon>
        <taxon>Arthropoda</taxon>
        <taxon>Hexapoda</taxon>
        <taxon>Insecta</taxon>
        <taxon>Pterygota</taxon>
        <taxon>Neoptera</taxon>
        <taxon>Endopterygota</taxon>
        <taxon>Diptera</taxon>
        <taxon>Brachycera</taxon>
        <taxon>Muscomorpha</taxon>
        <taxon>Muscoidea</taxon>
        <taxon>Muscidae</taxon>
        <taxon>Stomoxys</taxon>
    </lineage>
</organism>
<dbReference type="CDD" id="cd00037">
    <property type="entry name" value="CLECT"/>
    <property type="match status" value="1"/>
</dbReference>
<name>A0A1I8NQQ2_STOCA</name>